<protein>
    <submittedName>
        <fullName evidence="1">Uncharacterized protein</fullName>
    </submittedName>
</protein>
<dbReference type="AlphaFoldDB" id="A0AA36DZJ6"/>
<evidence type="ECO:0000313" key="1">
    <source>
        <dbReference type="EMBL" id="CAI9277286.1"/>
    </source>
</evidence>
<reference evidence="1" key="1">
    <citation type="submission" date="2023-04" db="EMBL/GenBank/DDBJ databases">
        <authorList>
            <person name="Vijverberg K."/>
            <person name="Xiong W."/>
            <person name="Schranz E."/>
        </authorList>
    </citation>
    <scope>NUCLEOTIDE SEQUENCE</scope>
</reference>
<gene>
    <name evidence="1" type="ORF">LSALG_LOCUS17220</name>
</gene>
<evidence type="ECO:0000313" key="2">
    <source>
        <dbReference type="Proteomes" id="UP001177003"/>
    </source>
</evidence>
<dbReference type="EMBL" id="OX465079">
    <property type="protein sequence ID" value="CAI9277286.1"/>
    <property type="molecule type" value="Genomic_DNA"/>
</dbReference>
<sequence length="292" mass="33832">MVLSDSLRSNRRLLPQRGEVKGFQGSIKNKFLYIPKPHQFIKLFLGSDYIRTQADFVWINLEEIFLIARVFSDLICDFGKINAEIHPILAKKFKFPYFEPAPSFIEGYQSMSLKETNFPELGAIYKIGLEGPKYFILVTAMHRLAKKQLDITLALVQRSMHTTKEAKFEITRRIHWLSEVIFSPTTLEKTNFTISLYSFSSGNLIPLRLQFSLQLPFSSTGFSPDFVIFLEQMDTMKDSSDVLSFNLHVLLMEPVKLQTTHWKRYQFIQRKVGDRTIDMAATTIDQVLLGRK</sequence>
<proteinExistence type="predicted"/>
<accession>A0AA36DZJ6</accession>
<dbReference type="Proteomes" id="UP001177003">
    <property type="component" value="Chromosome 3"/>
</dbReference>
<keyword evidence="2" id="KW-1185">Reference proteome</keyword>
<name>A0AA36DZJ6_LACSI</name>
<organism evidence="1 2">
    <name type="scientific">Lactuca saligna</name>
    <name type="common">Willowleaf lettuce</name>
    <dbReference type="NCBI Taxonomy" id="75948"/>
    <lineage>
        <taxon>Eukaryota</taxon>
        <taxon>Viridiplantae</taxon>
        <taxon>Streptophyta</taxon>
        <taxon>Embryophyta</taxon>
        <taxon>Tracheophyta</taxon>
        <taxon>Spermatophyta</taxon>
        <taxon>Magnoliopsida</taxon>
        <taxon>eudicotyledons</taxon>
        <taxon>Gunneridae</taxon>
        <taxon>Pentapetalae</taxon>
        <taxon>asterids</taxon>
        <taxon>campanulids</taxon>
        <taxon>Asterales</taxon>
        <taxon>Asteraceae</taxon>
        <taxon>Cichorioideae</taxon>
        <taxon>Cichorieae</taxon>
        <taxon>Lactucinae</taxon>
        <taxon>Lactuca</taxon>
    </lineage>
</organism>